<sequence length="490" mass="56607">MRKVATNTSSAGPHFWYLSDNSPIEDQSFTATHLYRSLLNQTVETLLDKEGIIYLGREDDGDIDVSLNQRVIDTYQGKIRTQNLIGVLGDGTDTVSISTRFFKQNENPVHIEDDYFFAYLLEKVLHVDVAKGFNFSPLRSNRWKKLLVLLFPYFLNKALQVGAYKMYVRREYNDSRLKGTVDVARYLNIDVPFIGRVAYTTRDLDLDNPISELIRHTIEYIVAGFTIGRQLLNDDKNVRDNVRTVRLRTPRYRKTERRRIIEWNIRHPVVNEYFRSYRLLQKICVAILCHDSISASASGKGHINGILFDCSWLWEEYLNTLLRDKRYSISFVHPRNKSKTGKQYLFGKPDKYGRSSKVKGQFGLIYPDFLISSAPTVIADAKYKPIDNIAGADYLQLLAYMYRFDSRYGQYWYPESQENSKSTPFITGFELLQGINGGSQSVRFRESEQKVVLEKVGFPIPTGASTYEEYSSLMQDNENQFAKSIVSLQP</sequence>
<evidence type="ECO:0000313" key="2">
    <source>
        <dbReference type="Proteomes" id="UP000233731"/>
    </source>
</evidence>
<dbReference type="AlphaFoldDB" id="A0A2N3RBC2"/>
<gene>
    <name evidence="1" type="ORF">CQR44_0699</name>
</gene>
<dbReference type="Proteomes" id="UP000233731">
    <property type="component" value="Unassembled WGS sequence"/>
</dbReference>
<name>A0A2N3RBC2_9BIFI</name>
<organism evidence="1 2">
    <name type="scientific">Bifidobacterium asteroides</name>
    <dbReference type="NCBI Taxonomy" id="1684"/>
    <lineage>
        <taxon>Bacteria</taxon>
        <taxon>Bacillati</taxon>
        <taxon>Actinomycetota</taxon>
        <taxon>Actinomycetes</taxon>
        <taxon>Bifidobacteriales</taxon>
        <taxon>Bifidobacteriaceae</taxon>
        <taxon>Bifidobacterium</taxon>
    </lineage>
</organism>
<dbReference type="EMBL" id="PCHJ01000013">
    <property type="protein sequence ID" value="PKV09796.1"/>
    <property type="molecule type" value="Genomic_DNA"/>
</dbReference>
<reference evidence="1 2" key="1">
    <citation type="submission" date="2017-10" db="EMBL/GenBank/DDBJ databases">
        <title>Bifidobacterium genomics.</title>
        <authorList>
            <person name="Lugli G.A."/>
            <person name="Milani C."/>
            <person name="Mancabelli L."/>
        </authorList>
    </citation>
    <scope>NUCLEOTIDE SEQUENCE [LARGE SCALE GENOMIC DNA]</scope>
    <source>
        <strain evidence="1 2">1460B</strain>
    </source>
</reference>
<evidence type="ECO:0000313" key="1">
    <source>
        <dbReference type="EMBL" id="PKV09796.1"/>
    </source>
</evidence>
<protein>
    <submittedName>
        <fullName evidence="1">3-isopropylmalate dehydrogenase</fullName>
    </submittedName>
</protein>
<proteinExistence type="predicted"/>
<dbReference type="PANTHER" id="PTHR38733:SF1">
    <property type="entry name" value="TYPE IV METHYL-DIRECTED RESTRICTION ENZYME ECOKMCRBC"/>
    <property type="match status" value="1"/>
</dbReference>
<dbReference type="InterPro" id="IPR019292">
    <property type="entry name" value="McrC"/>
</dbReference>
<comment type="caution">
    <text evidence="1">The sequence shown here is derived from an EMBL/GenBank/DDBJ whole genome shotgun (WGS) entry which is preliminary data.</text>
</comment>
<accession>A0A2N3RBC2</accession>
<dbReference type="PANTHER" id="PTHR38733">
    <property type="entry name" value="PROTEIN MCRC"/>
    <property type="match status" value="1"/>
</dbReference>
<dbReference type="Pfam" id="PF10117">
    <property type="entry name" value="McrBC"/>
    <property type="match status" value="1"/>
</dbReference>